<feature type="compositionally biased region" description="Low complexity" evidence="1">
    <location>
        <begin position="32"/>
        <end position="44"/>
    </location>
</feature>
<feature type="compositionally biased region" description="Low complexity" evidence="1">
    <location>
        <begin position="126"/>
        <end position="140"/>
    </location>
</feature>
<name>A0A6J4VC82_9BACT</name>
<feature type="compositionally biased region" description="Basic residues" evidence="1">
    <location>
        <begin position="11"/>
        <end position="21"/>
    </location>
</feature>
<gene>
    <name evidence="2" type="ORF">AVDCRST_MAG19-3266</name>
</gene>
<feature type="compositionally biased region" description="Basic and acidic residues" evidence="1">
    <location>
        <begin position="1"/>
        <end position="10"/>
    </location>
</feature>
<organism evidence="2">
    <name type="scientific">uncultured Thermomicrobiales bacterium</name>
    <dbReference type="NCBI Taxonomy" id="1645740"/>
    <lineage>
        <taxon>Bacteria</taxon>
        <taxon>Pseudomonadati</taxon>
        <taxon>Thermomicrobiota</taxon>
        <taxon>Thermomicrobia</taxon>
        <taxon>Thermomicrobiales</taxon>
        <taxon>environmental samples</taxon>
    </lineage>
</organism>
<evidence type="ECO:0000256" key="1">
    <source>
        <dbReference type="SAM" id="MobiDB-lite"/>
    </source>
</evidence>
<feature type="compositionally biased region" description="Low complexity" evidence="1">
    <location>
        <begin position="100"/>
        <end position="118"/>
    </location>
</feature>
<reference evidence="2" key="1">
    <citation type="submission" date="2020-02" db="EMBL/GenBank/DDBJ databases">
        <authorList>
            <person name="Meier V. D."/>
        </authorList>
    </citation>
    <scope>NUCLEOTIDE SEQUENCE</scope>
    <source>
        <strain evidence="2">AVDCRST_MAG19</strain>
    </source>
</reference>
<proteinExistence type="predicted"/>
<sequence>AAGRRGDGRRGDRRRRRHRRDERRDGGRRAGRPAGRVPAPADRPGGAGRRRPARAGGRDAGRAGGRRPRGLRHGRRRPLRGAAPPPAAADRPRPPRGRLRLPGLGAQLPGVDPGAGHHAAPRARPARPAGGDAARPLGLRVGARRRPGTAVAARPPGRRAL</sequence>
<accession>A0A6J4VC82</accession>
<dbReference type="EMBL" id="CADCWL010000176">
    <property type="protein sequence ID" value="CAA9575275.1"/>
    <property type="molecule type" value="Genomic_DNA"/>
</dbReference>
<feature type="non-terminal residue" evidence="2">
    <location>
        <position position="1"/>
    </location>
</feature>
<protein>
    <submittedName>
        <fullName evidence="2">Uncharacterized protein</fullName>
    </submittedName>
</protein>
<feature type="non-terminal residue" evidence="2">
    <location>
        <position position="161"/>
    </location>
</feature>
<feature type="region of interest" description="Disordered" evidence="1">
    <location>
        <begin position="1"/>
        <end position="161"/>
    </location>
</feature>
<feature type="compositionally biased region" description="Basic residues" evidence="1">
    <location>
        <begin position="64"/>
        <end position="79"/>
    </location>
</feature>
<dbReference type="AlphaFoldDB" id="A0A6J4VC82"/>
<evidence type="ECO:0000313" key="2">
    <source>
        <dbReference type="EMBL" id="CAA9575275.1"/>
    </source>
</evidence>